<accession>A0ABM7MC28</accession>
<dbReference type="EMBL" id="AP024202">
    <property type="protein sequence ID" value="BCN92926.1"/>
    <property type="molecule type" value="Genomic_DNA"/>
</dbReference>
<feature type="domain" description="Amidohydrolase-related" evidence="1">
    <location>
        <begin position="116"/>
        <end position="259"/>
    </location>
</feature>
<dbReference type="SUPFAM" id="SSF51556">
    <property type="entry name" value="Metallo-dependent hydrolases"/>
    <property type="match status" value="1"/>
</dbReference>
<keyword evidence="3" id="KW-1185">Reference proteome</keyword>
<dbReference type="Pfam" id="PF04909">
    <property type="entry name" value="Amidohydro_2"/>
    <property type="match status" value="1"/>
</dbReference>
<dbReference type="Proteomes" id="UP001054820">
    <property type="component" value="Chromosome"/>
</dbReference>
<dbReference type="InterPro" id="IPR006680">
    <property type="entry name" value="Amidohydro-rel"/>
</dbReference>
<organism evidence="2 3">
    <name type="scientific">Thiomicrorhabdus immobilis</name>
    <dbReference type="NCBI Taxonomy" id="2791037"/>
    <lineage>
        <taxon>Bacteria</taxon>
        <taxon>Pseudomonadati</taxon>
        <taxon>Pseudomonadota</taxon>
        <taxon>Gammaproteobacteria</taxon>
        <taxon>Thiotrichales</taxon>
        <taxon>Piscirickettsiaceae</taxon>
        <taxon>Thiomicrorhabdus</taxon>
    </lineage>
</organism>
<dbReference type="InterPro" id="IPR032466">
    <property type="entry name" value="Metal_Hydrolase"/>
</dbReference>
<dbReference type="Gene3D" id="3.20.20.140">
    <property type="entry name" value="Metal-dependent hydrolases"/>
    <property type="match status" value="1"/>
</dbReference>
<evidence type="ECO:0000313" key="3">
    <source>
        <dbReference type="Proteomes" id="UP001054820"/>
    </source>
</evidence>
<gene>
    <name evidence="2" type="ORF">THMIRHAM_07110</name>
</gene>
<evidence type="ECO:0000313" key="2">
    <source>
        <dbReference type="EMBL" id="BCN92926.1"/>
    </source>
</evidence>
<name>A0ABM7MC28_9GAMM</name>
<proteinExistence type="predicted"/>
<protein>
    <recommendedName>
        <fullName evidence="1">Amidohydrolase-related domain-containing protein</fullName>
    </recommendedName>
</protein>
<evidence type="ECO:0000259" key="1">
    <source>
        <dbReference type="Pfam" id="PF04909"/>
    </source>
</evidence>
<sequence length="265" mass="30796">MLYLFSTFAQAQQFLFDSHLHYGGEDVKQFTPKQIIKIFDRNHIKYAVVSSTPNQGTESLYAYAPNRIIPFLGLYQTLGDKRDWMYDESVVARVEEALNSGIYRGLGELHIFAKDRKSPVLRRIVEIASERNLMLQVHGDAEILDEIFSLAPNVTILWAHLGTRPEPEFLRGVLTKYPQNLFIDTSVRDKQLLESGELTDDWKKLFIDYQDQFTVAVDTFSVNRWNTFDLVVQDIRSWLADLPDEVVRKLAYDNAYKLFFNEKVD</sequence>
<reference evidence="2" key="1">
    <citation type="journal article" date="2022" name="Arch. Microbiol.">
        <title>Thiomicrorhabdus immobilis sp. nov., a mesophilic sulfur-oxidizing bacterium isolated from sediment of a brackish lake in northern Japan.</title>
        <authorList>
            <person name="Kojima H."/>
            <person name="Mochizuki J."/>
            <person name="Kanda M."/>
            <person name="Watanabe T."/>
            <person name="Fukui M."/>
        </authorList>
    </citation>
    <scope>NUCLEOTIDE SEQUENCE</scope>
    <source>
        <strain evidence="2">Am19</strain>
    </source>
</reference>